<feature type="transmembrane region" description="Helical" evidence="1">
    <location>
        <begin position="51"/>
        <end position="72"/>
    </location>
</feature>
<protein>
    <submittedName>
        <fullName evidence="2">Uncharacterized protein</fullName>
    </submittedName>
</protein>
<keyword evidence="1" id="KW-0472">Membrane</keyword>
<sequence length="179" mass="21437">MFRFIKERPLLIYFIVVSGLFSLIEPVYEYFQSVIFYNYKEIDYYHATELIFTHIIQFILFVSLIFSFEYFFNTKKKSLIILKYRVLFFLLLLVYTTIHIIVYLNVNFLTNLFIEPPIETHSIIFANFSKKILPYIILADFKTYIGLFFYILLSRGVLSTGTFFINYRNNNFSGEKSLA</sequence>
<dbReference type="RefSeq" id="WP_089073916.1">
    <property type="nucleotide sequence ID" value="NZ_CBCSAM010000006.1"/>
</dbReference>
<reference evidence="2 3" key="1">
    <citation type="journal article" date="2016" name="Int. J. Syst. Evol. Microbiol.">
        <title>Paraphotobacterium marinum gen. nov., sp. nov., a member of the family Vibrionaceae, isolated from surface seawater.</title>
        <authorList>
            <person name="Huang Z."/>
            <person name="Dong C."/>
            <person name="Shao Z."/>
        </authorList>
    </citation>
    <scope>NUCLEOTIDE SEQUENCE [LARGE SCALE GENOMIC DNA]</scope>
    <source>
        <strain evidence="2 3">NSCS20N07D</strain>
    </source>
</reference>
<dbReference type="KEGG" id="pmai:CF386_08035"/>
<organism evidence="2 3">
    <name type="scientific">Paraphotobacterium marinum</name>
    <dbReference type="NCBI Taxonomy" id="1755811"/>
    <lineage>
        <taxon>Bacteria</taxon>
        <taxon>Pseudomonadati</taxon>
        <taxon>Pseudomonadota</taxon>
        <taxon>Gammaproteobacteria</taxon>
        <taxon>Vibrionales</taxon>
        <taxon>Vibrionaceae</taxon>
        <taxon>Paraphotobacterium</taxon>
    </lineage>
</organism>
<evidence type="ECO:0000313" key="2">
    <source>
        <dbReference type="EMBL" id="ASK79008.1"/>
    </source>
</evidence>
<feature type="transmembrane region" description="Helical" evidence="1">
    <location>
        <begin position="84"/>
        <end position="106"/>
    </location>
</feature>
<dbReference type="Proteomes" id="UP000242175">
    <property type="component" value="Chromosome small"/>
</dbReference>
<proteinExistence type="predicted"/>
<evidence type="ECO:0000313" key="3">
    <source>
        <dbReference type="Proteomes" id="UP000242175"/>
    </source>
</evidence>
<keyword evidence="1" id="KW-1133">Transmembrane helix</keyword>
<evidence type="ECO:0000256" key="1">
    <source>
        <dbReference type="SAM" id="Phobius"/>
    </source>
</evidence>
<dbReference type="AlphaFoldDB" id="A0A220VF19"/>
<feature type="transmembrane region" description="Helical" evidence="1">
    <location>
        <begin position="12"/>
        <end position="31"/>
    </location>
</feature>
<keyword evidence="3" id="KW-1185">Reference proteome</keyword>
<keyword evidence="1" id="KW-0812">Transmembrane</keyword>
<dbReference type="EMBL" id="CP022356">
    <property type="protein sequence ID" value="ASK79008.1"/>
    <property type="molecule type" value="Genomic_DNA"/>
</dbReference>
<name>A0A220VF19_9GAMM</name>
<gene>
    <name evidence="2" type="ORF">CF386_08035</name>
</gene>
<accession>A0A220VF19</accession>